<organism evidence="5 6">
    <name type="scientific">Agrocybe pediades</name>
    <dbReference type="NCBI Taxonomy" id="84607"/>
    <lineage>
        <taxon>Eukaryota</taxon>
        <taxon>Fungi</taxon>
        <taxon>Dikarya</taxon>
        <taxon>Basidiomycota</taxon>
        <taxon>Agaricomycotina</taxon>
        <taxon>Agaricomycetes</taxon>
        <taxon>Agaricomycetidae</taxon>
        <taxon>Agaricales</taxon>
        <taxon>Agaricineae</taxon>
        <taxon>Strophariaceae</taxon>
        <taxon>Agrocybe</taxon>
    </lineage>
</organism>
<feature type="domain" description="Carboxylesterase type B" evidence="4">
    <location>
        <begin position="11"/>
        <end position="303"/>
    </location>
</feature>
<dbReference type="PROSITE" id="PS00122">
    <property type="entry name" value="CARBOXYLESTERASE_B_1"/>
    <property type="match status" value="1"/>
</dbReference>
<comment type="similarity">
    <text evidence="1 3">Belongs to the type-B carboxylesterase/lipase family.</text>
</comment>
<evidence type="ECO:0000313" key="5">
    <source>
        <dbReference type="EMBL" id="KAF4610977.1"/>
    </source>
</evidence>
<evidence type="ECO:0000313" key="6">
    <source>
        <dbReference type="Proteomes" id="UP000521872"/>
    </source>
</evidence>
<keyword evidence="2 3" id="KW-0378">Hydrolase</keyword>
<evidence type="ECO:0000259" key="4">
    <source>
        <dbReference type="Pfam" id="PF00135"/>
    </source>
</evidence>
<dbReference type="InterPro" id="IPR029058">
    <property type="entry name" value="AB_hydrolase_fold"/>
</dbReference>
<proteinExistence type="inferred from homology"/>
<dbReference type="Proteomes" id="UP000521872">
    <property type="component" value="Unassembled WGS sequence"/>
</dbReference>
<evidence type="ECO:0000256" key="1">
    <source>
        <dbReference type="ARBA" id="ARBA00005964"/>
    </source>
</evidence>
<reference evidence="5 6" key="1">
    <citation type="submission" date="2019-12" db="EMBL/GenBank/DDBJ databases">
        <authorList>
            <person name="Floudas D."/>
            <person name="Bentzer J."/>
            <person name="Ahren D."/>
            <person name="Johansson T."/>
            <person name="Persson P."/>
            <person name="Tunlid A."/>
        </authorList>
    </citation>
    <scope>NUCLEOTIDE SEQUENCE [LARGE SCALE GENOMIC DNA]</scope>
    <source>
        <strain evidence="5 6">CBS 102.39</strain>
    </source>
</reference>
<evidence type="ECO:0000256" key="3">
    <source>
        <dbReference type="RuleBase" id="RU361235"/>
    </source>
</evidence>
<sequence>MLVAEVAMSAAYGFIAGKEVLEDGVSNIAIYDQREALKWVNRYIHAFGGDSSRVTINGGSAGGVSVVYQMLAFGGNNDGLFAAAFAQSGSFLSSSPTSRGQVYYDKLVKDADCEDSSDTLGCLRNVPLDTLRGAVDKSPDIFSYRGGAIIWTPHVDGSILQDSPFNLVRDGKISKVPLVIGNMDDEGTNFALQYTNHTSDGHFEDWVHKYWFPDAPRSSLGRLFELYPSTPAEGSPFGTGDSNQLYPQFKRTAAFAGDAIFQSPRRYLVRKLAKKGEQKLWCYASTKLKDTPIMGSFHGSDYATGFLDDPLIYFVNYHDPNVPADSALTGGMLAWPEYSGAEGSLGVYTFNDEGDPVLTTDTFREEAIEELTRLSQEYPIF</sequence>
<dbReference type="InterPro" id="IPR050309">
    <property type="entry name" value="Type-B_Carboxylest/Lipase"/>
</dbReference>
<dbReference type="Pfam" id="PF00135">
    <property type="entry name" value="COesterase"/>
    <property type="match status" value="1"/>
</dbReference>
<gene>
    <name evidence="5" type="ORF">D9613_006503</name>
</gene>
<dbReference type="Gene3D" id="3.40.50.1820">
    <property type="entry name" value="alpha/beta hydrolase"/>
    <property type="match status" value="1"/>
</dbReference>
<dbReference type="InterPro" id="IPR002018">
    <property type="entry name" value="CarbesteraseB"/>
</dbReference>
<protein>
    <recommendedName>
        <fullName evidence="3">Carboxylic ester hydrolase</fullName>
        <ecNumber evidence="3">3.1.1.-</ecNumber>
    </recommendedName>
</protein>
<comment type="caution">
    <text evidence="5">The sequence shown here is derived from an EMBL/GenBank/DDBJ whole genome shotgun (WGS) entry which is preliminary data.</text>
</comment>
<dbReference type="EMBL" id="JAACJL010000058">
    <property type="protein sequence ID" value="KAF4610977.1"/>
    <property type="molecule type" value="Genomic_DNA"/>
</dbReference>
<dbReference type="GO" id="GO:0016787">
    <property type="term" value="F:hydrolase activity"/>
    <property type="evidence" value="ECO:0007669"/>
    <property type="project" value="UniProtKB-KW"/>
</dbReference>
<dbReference type="SUPFAM" id="SSF53474">
    <property type="entry name" value="alpha/beta-Hydrolases"/>
    <property type="match status" value="1"/>
</dbReference>
<evidence type="ECO:0000256" key="2">
    <source>
        <dbReference type="ARBA" id="ARBA00022801"/>
    </source>
</evidence>
<keyword evidence="6" id="KW-1185">Reference proteome</keyword>
<dbReference type="InterPro" id="IPR019826">
    <property type="entry name" value="Carboxylesterase_B_AS"/>
</dbReference>
<dbReference type="PANTHER" id="PTHR11559">
    <property type="entry name" value="CARBOXYLESTERASE"/>
    <property type="match status" value="1"/>
</dbReference>
<dbReference type="AlphaFoldDB" id="A0A8H4VIL5"/>
<accession>A0A8H4VIL5</accession>
<dbReference type="EC" id="3.1.1.-" evidence="3"/>
<name>A0A8H4VIL5_9AGAR</name>